<organism evidence="1 2">
    <name type="scientific">Candidatus Falkowbacteria bacterium CG10_big_fil_rev_8_21_14_0_10_39_11</name>
    <dbReference type="NCBI Taxonomy" id="1974565"/>
    <lineage>
        <taxon>Bacteria</taxon>
        <taxon>Candidatus Falkowiibacteriota</taxon>
    </lineage>
</organism>
<gene>
    <name evidence="1" type="ORF">COT97_02570</name>
</gene>
<dbReference type="AlphaFoldDB" id="A0A2H0V566"/>
<comment type="caution">
    <text evidence="1">The sequence shown here is derived from an EMBL/GenBank/DDBJ whole genome shotgun (WGS) entry which is preliminary data.</text>
</comment>
<proteinExistence type="predicted"/>
<evidence type="ECO:0000313" key="1">
    <source>
        <dbReference type="EMBL" id="PIR94223.1"/>
    </source>
</evidence>
<name>A0A2H0V566_9BACT</name>
<protein>
    <submittedName>
        <fullName evidence="1">Uncharacterized protein</fullName>
    </submittedName>
</protein>
<dbReference type="Proteomes" id="UP000229901">
    <property type="component" value="Unassembled WGS sequence"/>
</dbReference>
<dbReference type="EMBL" id="PFAP01000013">
    <property type="protein sequence ID" value="PIR94223.1"/>
    <property type="molecule type" value="Genomic_DNA"/>
</dbReference>
<accession>A0A2H0V566</accession>
<reference evidence="2" key="1">
    <citation type="submission" date="2017-09" db="EMBL/GenBank/DDBJ databases">
        <title>Depth-based differentiation of microbial function through sediment-hosted aquifers and enrichment of novel symbionts in the deep terrestrial subsurface.</title>
        <authorList>
            <person name="Probst A.J."/>
            <person name="Ladd B."/>
            <person name="Jarett J.K."/>
            <person name="Geller-Mcgrath D.E."/>
            <person name="Sieber C.M.K."/>
            <person name="Emerson J.B."/>
            <person name="Anantharaman K."/>
            <person name="Thomas B.C."/>
            <person name="Malmstrom R."/>
            <person name="Stieglmeier M."/>
            <person name="Klingl A."/>
            <person name="Woyke T."/>
            <person name="Ryan C.M."/>
            <person name="Banfield J.F."/>
        </authorList>
    </citation>
    <scope>NUCLEOTIDE SEQUENCE [LARGE SCALE GENOMIC DNA]</scope>
</reference>
<evidence type="ECO:0000313" key="2">
    <source>
        <dbReference type="Proteomes" id="UP000229901"/>
    </source>
</evidence>
<sequence>MSGVQLDDTVLDEFDFEEPYFLELCPKCGHSFSVEGPLNCYDCPKCGHLIIKDQVDELSGSPFDDDEDDDILDS</sequence>